<keyword evidence="1" id="KW-0614">Plasmid</keyword>
<evidence type="ECO:0000313" key="1">
    <source>
        <dbReference type="EMBL" id="WLS05154.1"/>
    </source>
</evidence>
<dbReference type="EMBL" id="CP132315">
    <property type="protein sequence ID" value="WLS05154.1"/>
    <property type="molecule type" value="Genomic_DNA"/>
</dbReference>
<name>A0ABY9KAW8_9HYPH</name>
<dbReference type="Proteomes" id="UP001225788">
    <property type="component" value="Plasmid unnamed1"/>
</dbReference>
<organism evidence="1 2">
    <name type="scientific">Shinella oryzae</name>
    <dbReference type="NCBI Taxonomy" id="2871820"/>
    <lineage>
        <taxon>Bacteria</taxon>
        <taxon>Pseudomonadati</taxon>
        <taxon>Pseudomonadota</taxon>
        <taxon>Alphaproteobacteria</taxon>
        <taxon>Hyphomicrobiales</taxon>
        <taxon>Rhizobiaceae</taxon>
        <taxon>Shinella</taxon>
    </lineage>
</organism>
<proteinExistence type="predicted"/>
<geneLocation type="plasmid" evidence="1 2">
    <name>unnamed1</name>
</geneLocation>
<gene>
    <name evidence="1" type="ORF">Q9315_23630</name>
</gene>
<sequence length="83" mass="8961">MAEQASALGHSDRAADAALVKLTEREGQGTEAEIEMLMDDAAECELALFIQREACGMSNGRDVIKQYYVPGKDFAPAGRPASW</sequence>
<keyword evidence="2" id="KW-1185">Reference proteome</keyword>
<reference evidence="1 2" key="1">
    <citation type="submission" date="2023-08" db="EMBL/GenBank/DDBJ databases">
        <title>Pathogen: clinical or host-associated sample.</title>
        <authorList>
            <person name="Hergert J."/>
            <person name="Casey R."/>
            <person name="Wagner J."/>
            <person name="Young E.L."/>
            <person name="Oakeson K.F."/>
        </authorList>
    </citation>
    <scope>NUCLEOTIDE SEQUENCE [LARGE SCALE GENOMIC DNA]</scope>
    <source>
        <strain evidence="1 2">UPHL-collab-2</strain>
        <plasmid evidence="1 2">unnamed1</plasmid>
    </source>
</reference>
<evidence type="ECO:0000313" key="2">
    <source>
        <dbReference type="Proteomes" id="UP001225788"/>
    </source>
</evidence>
<accession>A0ABY9KAW8</accession>
<dbReference type="RefSeq" id="WP_306161628.1">
    <property type="nucleotide sequence ID" value="NZ_CP132315.1"/>
</dbReference>
<protein>
    <submittedName>
        <fullName evidence="1">Uncharacterized protein</fullName>
    </submittedName>
</protein>